<dbReference type="Proteomes" id="UP001060170">
    <property type="component" value="Chromosome 11"/>
</dbReference>
<reference evidence="2" key="2">
    <citation type="journal article" date="2018" name="Mol. Plant Microbe Interact.">
        <title>Genome sequence resources for the wheat stripe rust pathogen (Puccinia striiformis f. sp. tritici) and the barley stripe rust pathogen (Puccinia striiformis f. sp. hordei).</title>
        <authorList>
            <person name="Xia C."/>
            <person name="Wang M."/>
            <person name="Yin C."/>
            <person name="Cornejo O.E."/>
            <person name="Hulbert S.H."/>
            <person name="Chen X."/>
        </authorList>
    </citation>
    <scope>NUCLEOTIDE SEQUENCE [LARGE SCALE GENOMIC DNA]</scope>
    <source>
        <strain evidence="2">93-210</strain>
    </source>
</reference>
<evidence type="ECO:0000313" key="1">
    <source>
        <dbReference type="EMBL" id="KAI7944242.1"/>
    </source>
</evidence>
<gene>
    <name evidence="1" type="ORF">MJO28_011770</name>
</gene>
<dbReference type="EMBL" id="CM045875">
    <property type="protein sequence ID" value="KAI7944242.1"/>
    <property type="molecule type" value="Genomic_DNA"/>
</dbReference>
<sequence length="746" mass="84188">MYILGSFLKAFFLSRILPSVAPVPATGSIELTSALWEDRPSYEARPPPARDLLDIFSSGSHPLLNQPDWGQQPSHARPLSFSQPQSHAGPSPAPVLIPNAHCFPDVSLDPTLLASRNKDVQSAARSILEPYSAFSSDDLIPNLAFSADPSLDPALIPKKTKKDQSKGFESAGYNLPSLSSDLILMAASLDDVSLHSSLPKKHRDWQPGHASFNRNPTSRSSPDQPVHLGSIASTFIPYAIDYSDSGARTPVAIERSFMETRQVLSSDESAGHQALDHGSGGTPANAQSDHNSSVHDQQETEEDTVGPILTQQLSPLPTDATALPHSARIYNLLLKEYFDNFGKKVHSKEYVTHNQARQYQFQNLPFTMMKGRNTSSGWVLRPLLHHSDEFLQSRRIMSMFYRYLTESLYQLHEEQLNELNIPSYIHRVQQKKLLDWLDVQIFTPPDSLPVIGTRDLEEPKWRDDDKFGPTQLELLHFFSQDKKNNELGPSTVSHVLDTFKAQHWVDYPAPSRTSEGSDEIPSTPDFRQKMRFLLDLAEKDSSRFAKLRRRRFSHDRFIGPSLVVFTDTCDRSPLTNDYLTFHHKHRIAMYFPRYTPGSDPKAFYGILRVMKEQGNKTMVAPYRITCMFKRLTAGVDYLHQAILKLLKIKDCTIERRRLCKWLVKIVLEKDSVLPIIGGVALNEGLAPWEDASYGGGELFSPAQLSIIKYFSGEEDVSDMKETSAVVLNAWLQDQRSEWFHSLTSKK</sequence>
<proteinExistence type="predicted"/>
<organism evidence="1 2">
    <name type="scientific">Puccinia striiformis f. sp. tritici</name>
    <dbReference type="NCBI Taxonomy" id="168172"/>
    <lineage>
        <taxon>Eukaryota</taxon>
        <taxon>Fungi</taxon>
        <taxon>Dikarya</taxon>
        <taxon>Basidiomycota</taxon>
        <taxon>Pucciniomycotina</taxon>
        <taxon>Pucciniomycetes</taxon>
        <taxon>Pucciniales</taxon>
        <taxon>Pucciniaceae</taxon>
        <taxon>Puccinia</taxon>
    </lineage>
</organism>
<evidence type="ECO:0000313" key="2">
    <source>
        <dbReference type="Proteomes" id="UP001060170"/>
    </source>
</evidence>
<protein>
    <submittedName>
        <fullName evidence="1">Uncharacterized protein</fullName>
    </submittedName>
</protein>
<reference evidence="2" key="1">
    <citation type="journal article" date="2018" name="BMC Genomics">
        <title>Genomic insights into host adaptation between the wheat stripe rust pathogen (Puccinia striiformis f. sp. tritici) and the barley stripe rust pathogen (Puccinia striiformis f. sp. hordei).</title>
        <authorList>
            <person name="Xia C."/>
            <person name="Wang M."/>
            <person name="Yin C."/>
            <person name="Cornejo O.E."/>
            <person name="Hulbert S.H."/>
            <person name="Chen X."/>
        </authorList>
    </citation>
    <scope>NUCLEOTIDE SEQUENCE [LARGE SCALE GENOMIC DNA]</scope>
    <source>
        <strain evidence="2">93-210</strain>
    </source>
</reference>
<accession>A0ACC0E3H3</accession>
<name>A0ACC0E3H3_9BASI</name>
<keyword evidence="2" id="KW-1185">Reference proteome</keyword>
<reference evidence="1 2" key="3">
    <citation type="journal article" date="2022" name="Microbiol. Spectr.">
        <title>Folding features and dynamics of 3D genome architecture in plant fungal pathogens.</title>
        <authorList>
            <person name="Xia C."/>
        </authorList>
    </citation>
    <scope>NUCLEOTIDE SEQUENCE [LARGE SCALE GENOMIC DNA]</scope>
    <source>
        <strain evidence="1 2">93-210</strain>
    </source>
</reference>
<comment type="caution">
    <text evidence="1">The sequence shown here is derived from an EMBL/GenBank/DDBJ whole genome shotgun (WGS) entry which is preliminary data.</text>
</comment>